<keyword evidence="6 8" id="KW-1133">Transmembrane helix</keyword>
<reference evidence="10" key="1">
    <citation type="journal article" date="2019" name="Int. J. Syst. Evol. Microbiol.">
        <title>The Global Catalogue of Microorganisms (GCM) 10K type strain sequencing project: providing services to taxonomists for standard genome sequencing and annotation.</title>
        <authorList>
            <consortium name="The Broad Institute Genomics Platform"/>
            <consortium name="The Broad Institute Genome Sequencing Center for Infectious Disease"/>
            <person name="Wu L."/>
            <person name="Ma J."/>
        </authorList>
    </citation>
    <scope>NUCLEOTIDE SEQUENCE [LARGE SCALE GENOMIC DNA]</scope>
    <source>
        <strain evidence="10">KACC 13778</strain>
    </source>
</reference>
<sequence length="354" mass="36027">MSSVSRPRPGPYLLGPRGHAALLAGCAVAGVALVLVGVGTGAVPVPLGDVVATLARRVFGWGDGVDLATDTIVWEYRFPRTLLAFVVGAGLSLAGVLMQALVRNPLADPYVLGVASGASAAATAAMTLGIAALAGLGIPVVAFAGAAATMVAVLALGRRNGRIDPPRMLLAGVAVGYLMAAVTSYLQLRATPEELANVLFWILGSLAGTSWSDLPVATAVVLLAAVLVLYRATALDLLSLGDDAASSLGVDLPRFRLELVLVAALCTGVAVAVAGGIGFVGLMIPHVARLLVGPAHRRVVPLSLLLGGCYLVLVDILCRVVRAPAELPVGIVTALVGAPFLIWLLRRDRGEVAG</sequence>
<feature type="transmembrane region" description="Helical" evidence="8">
    <location>
        <begin position="109"/>
        <end position="130"/>
    </location>
</feature>
<feature type="transmembrane region" description="Helical" evidence="8">
    <location>
        <begin position="325"/>
        <end position="345"/>
    </location>
</feature>
<evidence type="ECO:0000256" key="5">
    <source>
        <dbReference type="ARBA" id="ARBA00022692"/>
    </source>
</evidence>
<evidence type="ECO:0000313" key="9">
    <source>
        <dbReference type="EMBL" id="MFC5494574.1"/>
    </source>
</evidence>
<evidence type="ECO:0000313" key="10">
    <source>
        <dbReference type="Proteomes" id="UP001595956"/>
    </source>
</evidence>
<dbReference type="CDD" id="cd06550">
    <property type="entry name" value="TM_ABC_iron-siderophores_like"/>
    <property type="match status" value="1"/>
</dbReference>
<feature type="transmembrane region" description="Helical" evidence="8">
    <location>
        <begin position="136"/>
        <end position="156"/>
    </location>
</feature>
<comment type="caution">
    <text evidence="9">The sequence shown here is derived from an EMBL/GenBank/DDBJ whole genome shotgun (WGS) entry which is preliminary data.</text>
</comment>
<keyword evidence="5 8" id="KW-0812">Transmembrane</keyword>
<feature type="transmembrane region" description="Helical" evidence="8">
    <location>
        <begin position="299"/>
        <end position="318"/>
    </location>
</feature>
<evidence type="ECO:0000256" key="3">
    <source>
        <dbReference type="ARBA" id="ARBA00022448"/>
    </source>
</evidence>
<dbReference type="SUPFAM" id="SSF81345">
    <property type="entry name" value="ABC transporter involved in vitamin B12 uptake, BtuC"/>
    <property type="match status" value="1"/>
</dbReference>
<evidence type="ECO:0000256" key="6">
    <source>
        <dbReference type="ARBA" id="ARBA00022989"/>
    </source>
</evidence>
<dbReference type="PANTHER" id="PTHR30472:SF67">
    <property type="entry name" value="PERMEASE OF ABC TRANSPORTER-RELATED"/>
    <property type="match status" value="1"/>
</dbReference>
<name>A0ABW0N6P8_9ACTN</name>
<dbReference type="Gene3D" id="1.10.3470.10">
    <property type="entry name" value="ABC transporter involved in vitamin B12 uptake, BtuC"/>
    <property type="match status" value="1"/>
</dbReference>
<evidence type="ECO:0000256" key="1">
    <source>
        <dbReference type="ARBA" id="ARBA00004651"/>
    </source>
</evidence>
<keyword evidence="7 8" id="KW-0472">Membrane</keyword>
<feature type="transmembrane region" description="Helical" evidence="8">
    <location>
        <begin position="82"/>
        <end position="102"/>
    </location>
</feature>
<evidence type="ECO:0000256" key="8">
    <source>
        <dbReference type="SAM" id="Phobius"/>
    </source>
</evidence>
<comment type="subcellular location">
    <subcellularLocation>
        <location evidence="1">Cell membrane</location>
        <topology evidence="1">Multi-pass membrane protein</topology>
    </subcellularLocation>
</comment>
<feature type="transmembrane region" description="Helical" evidence="8">
    <location>
        <begin position="21"/>
        <end position="43"/>
    </location>
</feature>
<organism evidence="9 10">
    <name type="scientific">Nocardioides caricicola</name>
    <dbReference type="NCBI Taxonomy" id="634770"/>
    <lineage>
        <taxon>Bacteria</taxon>
        <taxon>Bacillati</taxon>
        <taxon>Actinomycetota</taxon>
        <taxon>Actinomycetes</taxon>
        <taxon>Propionibacteriales</taxon>
        <taxon>Nocardioidaceae</taxon>
        <taxon>Nocardioides</taxon>
    </lineage>
</organism>
<evidence type="ECO:0000256" key="2">
    <source>
        <dbReference type="ARBA" id="ARBA00007935"/>
    </source>
</evidence>
<dbReference type="InterPro" id="IPR000522">
    <property type="entry name" value="ABC_transptr_permease_BtuC"/>
</dbReference>
<dbReference type="PANTHER" id="PTHR30472">
    <property type="entry name" value="FERRIC ENTEROBACTIN TRANSPORT SYSTEM PERMEASE PROTEIN"/>
    <property type="match status" value="1"/>
</dbReference>
<dbReference type="RefSeq" id="WP_345170550.1">
    <property type="nucleotide sequence ID" value="NZ_BAABFQ010000001.1"/>
</dbReference>
<feature type="transmembrane region" description="Helical" evidence="8">
    <location>
        <begin position="198"/>
        <end position="230"/>
    </location>
</feature>
<dbReference type="Proteomes" id="UP001595956">
    <property type="component" value="Unassembled WGS sequence"/>
</dbReference>
<protein>
    <submittedName>
        <fullName evidence="9">FecCD family ABC transporter permease</fullName>
    </submittedName>
</protein>
<evidence type="ECO:0000256" key="7">
    <source>
        <dbReference type="ARBA" id="ARBA00023136"/>
    </source>
</evidence>
<keyword evidence="10" id="KW-1185">Reference proteome</keyword>
<comment type="similarity">
    <text evidence="2">Belongs to the binding-protein-dependent transport system permease family. FecCD subfamily.</text>
</comment>
<keyword evidence="3" id="KW-0813">Transport</keyword>
<feature type="transmembrane region" description="Helical" evidence="8">
    <location>
        <begin position="259"/>
        <end position="284"/>
    </location>
</feature>
<gene>
    <name evidence="9" type="ORF">ACFPKY_15770</name>
</gene>
<proteinExistence type="inferred from homology"/>
<accession>A0ABW0N6P8</accession>
<dbReference type="EMBL" id="JBHSMD010000005">
    <property type="protein sequence ID" value="MFC5494574.1"/>
    <property type="molecule type" value="Genomic_DNA"/>
</dbReference>
<evidence type="ECO:0000256" key="4">
    <source>
        <dbReference type="ARBA" id="ARBA00022475"/>
    </source>
</evidence>
<keyword evidence="4" id="KW-1003">Cell membrane</keyword>
<dbReference type="InterPro" id="IPR037294">
    <property type="entry name" value="ABC_BtuC-like"/>
</dbReference>
<dbReference type="Pfam" id="PF01032">
    <property type="entry name" value="FecCD"/>
    <property type="match status" value="1"/>
</dbReference>
<feature type="transmembrane region" description="Helical" evidence="8">
    <location>
        <begin position="168"/>
        <end position="186"/>
    </location>
</feature>